<evidence type="ECO:0000256" key="1">
    <source>
        <dbReference type="SAM" id="MobiDB-lite"/>
    </source>
</evidence>
<protein>
    <submittedName>
        <fullName evidence="2">Uncharacterized protein</fullName>
    </submittedName>
</protein>
<evidence type="ECO:0000313" key="2">
    <source>
        <dbReference type="EMBL" id="ACY23116.1"/>
    </source>
</evidence>
<sequence length="330" mass="35676">MSTPATQRATVHRPVSWIGRTEPAVDVVAPATAELDLPQSSCAPADFEDIDPGGRYWRPGHADFGSRRTPDFTFGDPHAAGIFHSVDDGAATIHNRGDEVVALLTLGTEVPLGLEILAPGTSAQLPAVDLLCYVQGARVHGSPRVFGVVWMSDGRSMPSTLPVPTRREFLDQHYLTPWSADWNGGYTHQDHRDADADGLSFQYRTGGSSITMRNTGTEWMAVLHKDGHTRSVTELAPGSQVSFPVSVTANTGQVFSVVGRREGGSPGRAPYRSASGTIHPGWPGRPGTATHYGSVVIMLGTVVYSALPKRNLYLAWSDRRRLRVGCRRRA</sequence>
<dbReference type="AlphaFoldDB" id="D0L3W3"/>
<dbReference type="EMBL" id="CP001802">
    <property type="protein sequence ID" value="ACY23116.1"/>
    <property type="molecule type" value="Genomic_DNA"/>
</dbReference>
<evidence type="ECO:0000313" key="3">
    <source>
        <dbReference type="Proteomes" id="UP000001219"/>
    </source>
</evidence>
<proteinExistence type="predicted"/>
<reference evidence="3" key="1">
    <citation type="submission" date="2009-10" db="EMBL/GenBank/DDBJ databases">
        <title>The complete chromosome of Gordonia bronchialis DSM 43247.</title>
        <authorList>
            <consortium name="US DOE Joint Genome Institute (JGI-PGF)"/>
            <person name="Lucas S."/>
            <person name="Copeland A."/>
            <person name="Lapidus A."/>
            <person name="Glavina del Rio T."/>
            <person name="Dalin E."/>
            <person name="Tice H."/>
            <person name="Bruce D."/>
            <person name="Goodwin L."/>
            <person name="Pitluck S."/>
            <person name="Kyrpides N."/>
            <person name="Mavromatis K."/>
            <person name="Ivanova N."/>
            <person name="Ovchinnikova G."/>
            <person name="Saunders E."/>
            <person name="Brettin T."/>
            <person name="Detter J.C."/>
            <person name="Han C."/>
            <person name="Larimer F."/>
            <person name="Land M."/>
            <person name="Hauser L."/>
            <person name="Markowitz V."/>
            <person name="Cheng J.-F."/>
            <person name="Hugenholtz P."/>
            <person name="Woyke T."/>
            <person name="Wu D."/>
            <person name="Jando M."/>
            <person name="Schneider S."/>
            <person name="Goeker M."/>
            <person name="Klenk H.-P."/>
            <person name="Eisen J.A."/>
        </authorList>
    </citation>
    <scope>NUCLEOTIDE SEQUENCE [LARGE SCALE GENOMIC DNA]</scope>
    <source>
        <strain evidence="3">ATCC 25592 / DSM 43247 / BCRC 13721 / JCM 3198 / KCTC 3076 / NBRC 16047 / NCTC 10667</strain>
    </source>
</reference>
<dbReference type="KEGG" id="gbr:Gbro_3942"/>
<dbReference type="Proteomes" id="UP000001219">
    <property type="component" value="Chromosome"/>
</dbReference>
<dbReference type="eggNOG" id="ENOG5030HW3">
    <property type="taxonomic scope" value="Bacteria"/>
</dbReference>
<name>D0L3W3_GORB4</name>
<feature type="region of interest" description="Disordered" evidence="1">
    <location>
        <begin position="260"/>
        <end position="282"/>
    </location>
</feature>
<organism evidence="2 3">
    <name type="scientific">Gordonia bronchialis (strain ATCC 25592 / DSM 43247 / BCRC 13721 / JCM 3198 / KCTC 3076 / NBRC 16047 / NCTC 10667)</name>
    <name type="common">Rhodococcus bronchialis</name>
    <dbReference type="NCBI Taxonomy" id="526226"/>
    <lineage>
        <taxon>Bacteria</taxon>
        <taxon>Bacillati</taxon>
        <taxon>Actinomycetota</taxon>
        <taxon>Actinomycetes</taxon>
        <taxon>Mycobacteriales</taxon>
        <taxon>Gordoniaceae</taxon>
        <taxon>Gordonia</taxon>
    </lineage>
</organism>
<dbReference type="RefSeq" id="WP_012835619.1">
    <property type="nucleotide sequence ID" value="NC_013441.1"/>
</dbReference>
<reference evidence="2 3" key="2">
    <citation type="journal article" date="2010" name="Stand. Genomic Sci.">
        <title>Complete genome sequence of Gordonia bronchialis type strain (3410).</title>
        <authorList>
            <person name="Ivanova N."/>
            <person name="Sikorski J."/>
            <person name="Jando M."/>
            <person name="Lapidus A."/>
            <person name="Nolan M."/>
            <person name="Lucas S."/>
            <person name="Del Rio T.G."/>
            <person name="Tice H."/>
            <person name="Copeland A."/>
            <person name="Cheng J.F."/>
            <person name="Chen F."/>
            <person name="Bruce D."/>
            <person name="Goodwin L."/>
            <person name="Pitluck S."/>
            <person name="Mavromatis K."/>
            <person name="Ovchinnikova G."/>
            <person name="Pati A."/>
            <person name="Chen A."/>
            <person name="Palaniappan K."/>
            <person name="Land M."/>
            <person name="Hauser L."/>
            <person name="Chang Y.J."/>
            <person name="Jeffries C.D."/>
            <person name="Chain P."/>
            <person name="Saunders E."/>
            <person name="Han C."/>
            <person name="Detter J.C."/>
            <person name="Brettin T."/>
            <person name="Rohde M."/>
            <person name="Goker M."/>
            <person name="Bristow J."/>
            <person name="Eisen J.A."/>
            <person name="Markowitz V."/>
            <person name="Hugenholtz P."/>
            <person name="Klenk H.P."/>
            <person name="Kyrpides N.C."/>
        </authorList>
    </citation>
    <scope>NUCLEOTIDE SEQUENCE [LARGE SCALE GENOMIC DNA]</scope>
    <source>
        <strain evidence="3">ATCC 25592 / DSM 43247 / BCRC 13721 / JCM 3198 / KCTC 3076 / NBRC 16047 / NCTC 10667</strain>
    </source>
</reference>
<gene>
    <name evidence="2" type="ordered locus">Gbro_3942</name>
</gene>
<dbReference type="HOGENOM" id="CLU_865358_0_0_11"/>
<accession>D0L3W3</accession>
<dbReference type="OrthoDB" id="4374885at2"/>
<keyword evidence="3" id="KW-1185">Reference proteome</keyword>